<reference evidence="1 2" key="1">
    <citation type="submission" date="2020-08" db="EMBL/GenBank/DDBJ databases">
        <title>Acidobacteriota in marine sediments use diverse sulfur dissimilation pathways.</title>
        <authorList>
            <person name="Wasmund K."/>
        </authorList>
    </citation>
    <scope>NUCLEOTIDE SEQUENCE [LARGE SCALE GENOMIC DNA]</scope>
    <source>
        <strain evidence="1">MAG AM3-A</strain>
    </source>
</reference>
<dbReference type="EMBL" id="JACXWA010000124">
    <property type="protein sequence ID" value="MBD3871263.1"/>
    <property type="molecule type" value="Genomic_DNA"/>
</dbReference>
<accession>A0A8J7CNX0</accession>
<sequence length="439" mass="48256">MVTFLSLFLWLMTDVHPVKVAVEPGVASVEIFLDGEGIGVAIEPEWEVECDFGDRLRPHELVAVARDETGRELGRAVQLVNLPRADAEVEIVFEGESREAPTALRVITESAERLEPLAVFVTFDGLMLRGDGHGRFPLPSYDSSRIHIVSAEGYFPEGVTARRDVTFGGAYGGMVATELTAVPVILEDRRDLTTQELRGLLRARGEVLTVAAVEHQGGRVYMVRDHGAWSLFSRLGHALDARNPSTRVDFSREVVRIGQGARAIEEIPPGKDRFYLVVPNPALARGLAIYPIIRPFSIQRWGLPWLATHVRTPLDAVPDQRLADAVAVAGLRAAADGCPRTVVLVVGREGTNHSGFRPAAVREYLKTLHVPLAVWSTEAEKTLTLWGEAVAAGGVSRLGKASRRMLKDLRLQWIVWVEGSHLPHEIKLAENDKGIRLAE</sequence>
<evidence type="ECO:0000313" key="1">
    <source>
        <dbReference type="EMBL" id="MBD3871263.1"/>
    </source>
</evidence>
<comment type="caution">
    <text evidence="1">The sequence shown here is derived from an EMBL/GenBank/DDBJ whole genome shotgun (WGS) entry which is preliminary data.</text>
</comment>
<dbReference type="Proteomes" id="UP000598633">
    <property type="component" value="Unassembled WGS sequence"/>
</dbReference>
<organism evidence="1 2">
    <name type="scientific">Candidatus Sulfomarinibacter kjeldsenii</name>
    <dbReference type="NCBI Taxonomy" id="2885994"/>
    <lineage>
        <taxon>Bacteria</taxon>
        <taxon>Pseudomonadati</taxon>
        <taxon>Acidobacteriota</taxon>
        <taxon>Thermoanaerobaculia</taxon>
        <taxon>Thermoanaerobaculales</taxon>
        <taxon>Candidatus Sulfomarinibacteraceae</taxon>
        <taxon>Candidatus Sulfomarinibacter</taxon>
    </lineage>
</organism>
<dbReference type="AlphaFoldDB" id="A0A8J7CNX0"/>
<proteinExistence type="predicted"/>
<protein>
    <submittedName>
        <fullName evidence="1">Uncharacterized protein</fullName>
    </submittedName>
</protein>
<name>A0A8J7CNX0_9BACT</name>
<evidence type="ECO:0000313" key="2">
    <source>
        <dbReference type="Proteomes" id="UP000598633"/>
    </source>
</evidence>
<gene>
    <name evidence="1" type="ORF">IFJ97_07890</name>
</gene>